<dbReference type="EMBL" id="MZXV01000085">
    <property type="protein sequence ID" value="PZV33175.1"/>
    <property type="molecule type" value="Genomic_DNA"/>
</dbReference>
<sequence>MSPTFTVRRATPEDESGVSELLLASYPGLMRTVYDQAILEAALPLITRANPALLSAGTYYLAVDENGFAVGCGGWSRERPGSSEVTLELAHIRHFATRPEWLGRGIGRQLYRRCEEDARSSGVRRFECQASLNAEGFYAALGFRSVGRIEVRIGPGPMLPSVLMERTI</sequence>
<evidence type="ECO:0000256" key="1">
    <source>
        <dbReference type="ARBA" id="ARBA00022679"/>
    </source>
</evidence>
<dbReference type="AlphaFoldDB" id="A0A2W7BQU9"/>
<name>A0A2W7BQU9_9HYPH</name>
<evidence type="ECO:0000313" key="5">
    <source>
        <dbReference type="Proteomes" id="UP000248616"/>
    </source>
</evidence>
<keyword evidence="5" id="KW-1185">Reference proteome</keyword>
<dbReference type="SUPFAM" id="SSF55729">
    <property type="entry name" value="Acyl-CoA N-acyltransferases (Nat)"/>
    <property type="match status" value="1"/>
</dbReference>
<dbReference type="PROSITE" id="PS51186">
    <property type="entry name" value="GNAT"/>
    <property type="match status" value="1"/>
</dbReference>
<dbReference type="CDD" id="cd04301">
    <property type="entry name" value="NAT_SF"/>
    <property type="match status" value="1"/>
</dbReference>
<dbReference type="GO" id="GO:0016747">
    <property type="term" value="F:acyltransferase activity, transferring groups other than amino-acyl groups"/>
    <property type="evidence" value="ECO:0007669"/>
    <property type="project" value="InterPro"/>
</dbReference>
<dbReference type="PANTHER" id="PTHR43877:SF1">
    <property type="entry name" value="ACETYLTRANSFERASE"/>
    <property type="match status" value="1"/>
</dbReference>
<dbReference type="Proteomes" id="UP000248616">
    <property type="component" value="Unassembled WGS sequence"/>
</dbReference>
<dbReference type="Pfam" id="PF00583">
    <property type="entry name" value="Acetyltransf_1"/>
    <property type="match status" value="1"/>
</dbReference>
<dbReference type="RefSeq" id="WP_111549138.1">
    <property type="nucleotide sequence ID" value="NZ_MZXV01000085.1"/>
</dbReference>
<organism evidence="4 5">
    <name type="scientific">Mesorhizobium kowhaii</name>
    <dbReference type="NCBI Taxonomy" id="1300272"/>
    <lineage>
        <taxon>Bacteria</taxon>
        <taxon>Pseudomonadati</taxon>
        <taxon>Pseudomonadota</taxon>
        <taxon>Alphaproteobacteria</taxon>
        <taxon>Hyphomicrobiales</taxon>
        <taxon>Phyllobacteriaceae</taxon>
        <taxon>Mesorhizobium</taxon>
    </lineage>
</organism>
<dbReference type="InterPro" id="IPR016181">
    <property type="entry name" value="Acyl_CoA_acyltransferase"/>
</dbReference>
<accession>A0A2W7BQU9</accession>
<keyword evidence="1 4" id="KW-0808">Transferase</keyword>
<protein>
    <submittedName>
        <fullName evidence="4">GNAT family N-acetyltransferase</fullName>
    </submittedName>
</protein>
<evidence type="ECO:0000313" key="4">
    <source>
        <dbReference type="EMBL" id="PZV33175.1"/>
    </source>
</evidence>
<dbReference type="InterPro" id="IPR050832">
    <property type="entry name" value="Bact_Acetyltransf"/>
</dbReference>
<evidence type="ECO:0000259" key="3">
    <source>
        <dbReference type="PROSITE" id="PS51186"/>
    </source>
</evidence>
<reference evidence="5" key="1">
    <citation type="submission" date="2017-03" db="EMBL/GenBank/DDBJ databases">
        <authorList>
            <person name="Safronova V.I."/>
            <person name="Sazanova A.L."/>
            <person name="Chirak E.R."/>
        </authorList>
    </citation>
    <scope>NUCLEOTIDE SEQUENCE [LARGE SCALE GENOMIC DNA]</scope>
    <source>
        <strain evidence="5">Ach-343</strain>
    </source>
</reference>
<feature type="domain" description="N-acetyltransferase" evidence="3">
    <location>
        <begin position="5"/>
        <end position="168"/>
    </location>
</feature>
<evidence type="ECO:0000256" key="2">
    <source>
        <dbReference type="ARBA" id="ARBA00023315"/>
    </source>
</evidence>
<dbReference type="Gene3D" id="3.40.630.30">
    <property type="match status" value="1"/>
</dbReference>
<proteinExistence type="predicted"/>
<keyword evidence="2" id="KW-0012">Acyltransferase</keyword>
<comment type="caution">
    <text evidence="4">The sequence shown here is derived from an EMBL/GenBank/DDBJ whole genome shotgun (WGS) entry which is preliminary data.</text>
</comment>
<dbReference type="PANTHER" id="PTHR43877">
    <property type="entry name" value="AMINOALKYLPHOSPHONATE N-ACETYLTRANSFERASE-RELATED-RELATED"/>
    <property type="match status" value="1"/>
</dbReference>
<dbReference type="InterPro" id="IPR000182">
    <property type="entry name" value="GNAT_dom"/>
</dbReference>
<gene>
    <name evidence="4" type="ORF">B5V02_38190</name>
</gene>
<dbReference type="OrthoDB" id="118465at2"/>